<name>A0ABW1IUZ2_9BACL</name>
<dbReference type="PANTHER" id="PTHR42852:SF1">
    <property type="entry name" value="THIOREDOXIN-LIKE PROTEIN YNEN"/>
    <property type="match status" value="1"/>
</dbReference>
<accession>A0ABW1IUZ2</accession>
<dbReference type="InterPro" id="IPR000866">
    <property type="entry name" value="AhpC/TSA"/>
</dbReference>
<feature type="domain" description="Thioredoxin" evidence="3">
    <location>
        <begin position="32"/>
        <end position="171"/>
    </location>
</feature>
<dbReference type="InterPro" id="IPR017937">
    <property type="entry name" value="Thioredoxin_CS"/>
</dbReference>
<dbReference type="CDD" id="cd02966">
    <property type="entry name" value="TlpA_like_family"/>
    <property type="match status" value="1"/>
</dbReference>
<keyword evidence="1" id="KW-1015">Disulfide bond</keyword>
<evidence type="ECO:0000259" key="3">
    <source>
        <dbReference type="PROSITE" id="PS51352"/>
    </source>
</evidence>
<dbReference type="Pfam" id="PF00578">
    <property type="entry name" value="AhpC-TSA"/>
    <property type="match status" value="1"/>
</dbReference>
<organism evidence="4 5">
    <name type="scientific">Marinicrinis lubricantis</name>
    <dbReference type="NCBI Taxonomy" id="2086470"/>
    <lineage>
        <taxon>Bacteria</taxon>
        <taxon>Bacillati</taxon>
        <taxon>Bacillota</taxon>
        <taxon>Bacilli</taxon>
        <taxon>Bacillales</taxon>
        <taxon>Paenibacillaceae</taxon>
    </lineage>
</organism>
<protein>
    <submittedName>
        <fullName evidence="4">TlpA family protein disulfide reductase</fullName>
    </submittedName>
</protein>
<proteinExistence type="predicted"/>
<dbReference type="Gene3D" id="3.40.30.10">
    <property type="entry name" value="Glutaredoxin"/>
    <property type="match status" value="1"/>
</dbReference>
<evidence type="ECO:0000313" key="4">
    <source>
        <dbReference type="EMBL" id="MFC5988604.1"/>
    </source>
</evidence>
<dbReference type="InterPro" id="IPR050553">
    <property type="entry name" value="Thioredoxin_ResA/DsbE_sf"/>
</dbReference>
<gene>
    <name evidence="4" type="ORF">ACFPXP_19545</name>
</gene>
<dbReference type="PROSITE" id="PS00194">
    <property type="entry name" value="THIOREDOXIN_1"/>
    <property type="match status" value="1"/>
</dbReference>
<keyword evidence="2" id="KW-0732">Signal</keyword>
<comment type="caution">
    <text evidence="4">The sequence shown here is derived from an EMBL/GenBank/DDBJ whole genome shotgun (WGS) entry which is preliminary data.</text>
</comment>
<dbReference type="SUPFAM" id="SSF52833">
    <property type="entry name" value="Thioredoxin-like"/>
    <property type="match status" value="1"/>
</dbReference>
<evidence type="ECO:0000256" key="1">
    <source>
        <dbReference type="ARBA" id="ARBA00023157"/>
    </source>
</evidence>
<sequence length="171" mass="19104">MKKQWIVLATIVVLTVAAVYQSPSPNNKEELPKVGYRAPQISLTGLDGKAYSFDDLNGKPVVINFWASWCGPCRIEAPDLVRLYEKYNEQIEIYAVNVTVGDSIDGAKAFVEEYGFDFPVLLDPEGTVSGRYQIRPIPTTFFVNGKGVIVDQVIGVVDSRDLESKFKRLIR</sequence>
<feature type="chain" id="PRO_5045535692" evidence="2">
    <location>
        <begin position="21"/>
        <end position="171"/>
    </location>
</feature>
<evidence type="ECO:0000256" key="2">
    <source>
        <dbReference type="SAM" id="SignalP"/>
    </source>
</evidence>
<dbReference type="Proteomes" id="UP001596250">
    <property type="component" value="Unassembled WGS sequence"/>
</dbReference>
<dbReference type="RefSeq" id="WP_127608029.1">
    <property type="nucleotide sequence ID" value="NZ_CBCSCT010000010.1"/>
</dbReference>
<dbReference type="InterPro" id="IPR013766">
    <property type="entry name" value="Thioredoxin_domain"/>
</dbReference>
<dbReference type="InterPro" id="IPR036249">
    <property type="entry name" value="Thioredoxin-like_sf"/>
</dbReference>
<dbReference type="PANTHER" id="PTHR42852">
    <property type="entry name" value="THIOL:DISULFIDE INTERCHANGE PROTEIN DSBE"/>
    <property type="match status" value="1"/>
</dbReference>
<keyword evidence="5" id="KW-1185">Reference proteome</keyword>
<feature type="signal peptide" evidence="2">
    <location>
        <begin position="1"/>
        <end position="20"/>
    </location>
</feature>
<reference evidence="5" key="1">
    <citation type="journal article" date="2019" name="Int. J. Syst. Evol. Microbiol.">
        <title>The Global Catalogue of Microorganisms (GCM) 10K type strain sequencing project: providing services to taxonomists for standard genome sequencing and annotation.</title>
        <authorList>
            <consortium name="The Broad Institute Genomics Platform"/>
            <consortium name="The Broad Institute Genome Sequencing Center for Infectious Disease"/>
            <person name="Wu L."/>
            <person name="Ma J."/>
        </authorList>
    </citation>
    <scope>NUCLEOTIDE SEQUENCE [LARGE SCALE GENOMIC DNA]</scope>
    <source>
        <strain evidence="5">CCM 8749</strain>
    </source>
</reference>
<dbReference type="PROSITE" id="PS51352">
    <property type="entry name" value="THIOREDOXIN_2"/>
    <property type="match status" value="1"/>
</dbReference>
<evidence type="ECO:0000313" key="5">
    <source>
        <dbReference type="Proteomes" id="UP001596250"/>
    </source>
</evidence>
<dbReference type="EMBL" id="JBHSQV010000183">
    <property type="protein sequence ID" value="MFC5988604.1"/>
    <property type="molecule type" value="Genomic_DNA"/>
</dbReference>